<feature type="domain" description="Disease resistance protein At4g27190-like leucine-rich repeats" evidence="8">
    <location>
        <begin position="870"/>
        <end position="977"/>
    </location>
</feature>
<evidence type="ECO:0000259" key="10">
    <source>
        <dbReference type="Pfam" id="PF25019"/>
    </source>
</evidence>
<sequence>MAEAALKGVLGKLSSFIEKEVGLLLFFDQDMKRLASLLTAVKATLEDAEEKQFSDRSIKDWLQKLIHVAHDLDDILDEYAYEELRVEYEGVNCCPLVMVHSSCLSSFHPIHVYSCYKIAKKMKSISGRLDEIAKERKNFHLNETPREKISEFEWRQTGSFITEPRDHGRDKDTKTILDSLIGDADASHCEDLSVYPIVGIGGLGKTTLAQLIFNHEKVVNHFEERIWVCVSEDFSLRRMTKAIIEAAGHDCKYLDLEPLQRRLRDLLQRKRFLLVLDDVWDDDQEHWQRLKSVLTCGAKGASVLVTTRLPKVALIMGTMPPHELSVLSENYCWELFKTRAFGPNEVEQEELVVIGKDIVKKCGGVPLAATALGGLLRFKREVKEWVFVKESNMWNLTHDDNSVMSALRLSYLNLPIKFRQCFAYCAIFPKGERIRKKYLIELWIANGFISSNEVLDAEDVGDSVWNELYLRSFFQDIEIDEFNKITSFKMHDLVHDLAQFVAQDICCITNDHDVTTLPERIHHLSDHRWKWNSSAETINPVLLHKVKSLRTYRESSNTGKLCPSELKCCSLRVLHMAKLGKELSTSIGHLKQLRYLNLSKGDFKTLPESLCTLWNLQILKLDYCIYLEKLPISLVHLKGLQQLSFKCCGSLSSLPPQIGKLNCLRILSSFFVGKERGFHLEELGQLKLKGSLCIKHLAKVKSVEDAKDANMSSKQLKELWLSWDRNEELELQENVEEILELLQPDTQQLQKLSVEGYNGARFPQWISSLYLKFVTFIKLKDCERCSQLPALGKLPSLKTLHIDNMINVKYVYEECYNGGVVFQALQHLTLLNLPNLITLSREDGENMFPRVSILEIGSCPKFLAEEVLLQGFQSLRKLDIRGCDKFNVSAGFQFLMCLQDLTIGGCREVEGLHEALQRMIILKKLMLENLPNLESLPDCFGNLPLLDSLYIFNCPKLRCLPASLSISRLERLWIWGCPPEFATRYERETGEDWPKIAHIPHVEFRVLIGVMTVQKSGYIEIGNYRFPASWLFGDSGVSASYSGSQ</sequence>
<keyword evidence="3" id="KW-0547">Nucleotide-binding</keyword>
<dbReference type="GO" id="GO:0043531">
    <property type="term" value="F:ADP binding"/>
    <property type="evidence" value="ECO:0007669"/>
    <property type="project" value="InterPro"/>
</dbReference>
<evidence type="ECO:0000259" key="6">
    <source>
        <dbReference type="Pfam" id="PF00931"/>
    </source>
</evidence>
<dbReference type="EMBL" id="OY731399">
    <property type="protein sequence ID" value="CAJ1931457.1"/>
    <property type="molecule type" value="Genomic_DNA"/>
</dbReference>
<dbReference type="Pfam" id="PF25019">
    <property type="entry name" value="LRR_R13L1-DRL21"/>
    <property type="match status" value="1"/>
</dbReference>
<dbReference type="Gramene" id="rna-AYBTSS11_LOCUS5264">
    <property type="protein sequence ID" value="CAJ1931457.1"/>
    <property type="gene ID" value="gene-AYBTSS11_LOCUS5264"/>
</dbReference>
<evidence type="ECO:0000256" key="2">
    <source>
        <dbReference type="ARBA" id="ARBA00022737"/>
    </source>
</evidence>
<dbReference type="InterPro" id="IPR032675">
    <property type="entry name" value="LRR_dom_sf"/>
</dbReference>
<dbReference type="GO" id="GO:0005524">
    <property type="term" value="F:ATP binding"/>
    <property type="evidence" value="ECO:0007669"/>
    <property type="project" value="UniProtKB-KW"/>
</dbReference>
<dbReference type="Pfam" id="PF18052">
    <property type="entry name" value="Rx_N"/>
    <property type="match status" value="1"/>
</dbReference>
<dbReference type="Proteomes" id="UP001189624">
    <property type="component" value="Chromosome 2"/>
</dbReference>
<evidence type="ECO:0008006" key="13">
    <source>
        <dbReference type="Google" id="ProtNLM"/>
    </source>
</evidence>
<dbReference type="PANTHER" id="PTHR36766">
    <property type="entry name" value="PLANT BROAD-SPECTRUM MILDEW RESISTANCE PROTEIN RPW8"/>
    <property type="match status" value="1"/>
</dbReference>
<evidence type="ECO:0000259" key="7">
    <source>
        <dbReference type="Pfam" id="PF18052"/>
    </source>
</evidence>
<evidence type="ECO:0000256" key="4">
    <source>
        <dbReference type="ARBA" id="ARBA00022821"/>
    </source>
</evidence>
<keyword evidence="5" id="KW-0067">ATP-binding</keyword>
<name>A0AA86RVL1_9FABA</name>
<dbReference type="Gene3D" id="1.10.8.430">
    <property type="entry name" value="Helical domain of apoptotic protease-activating factors"/>
    <property type="match status" value="1"/>
</dbReference>
<keyword evidence="4" id="KW-0611">Plant defense</keyword>
<dbReference type="FunFam" id="1.10.10.10:FF:000322">
    <property type="entry name" value="Probable disease resistance protein At1g63360"/>
    <property type="match status" value="1"/>
</dbReference>
<evidence type="ECO:0000313" key="12">
    <source>
        <dbReference type="Proteomes" id="UP001189624"/>
    </source>
</evidence>
<dbReference type="CDD" id="cd14798">
    <property type="entry name" value="RX-CC_like"/>
    <property type="match status" value="1"/>
</dbReference>
<evidence type="ECO:0000313" key="11">
    <source>
        <dbReference type="EMBL" id="CAJ1931457.1"/>
    </source>
</evidence>
<dbReference type="InterPro" id="IPR036388">
    <property type="entry name" value="WH-like_DNA-bd_sf"/>
</dbReference>
<reference evidence="11" key="1">
    <citation type="submission" date="2023-10" db="EMBL/GenBank/DDBJ databases">
        <authorList>
            <person name="Domelevo Entfellner J.-B."/>
        </authorList>
    </citation>
    <scope>NUCLEOTIDE SEQUENCE</scope>
</reference>
<keyword evidence="2" id="KW-0677">Repeat</keyword>
<dbReference type="Gene3D" id="1.10.10.10">
    <property type="entry name" value="Winged helix-like DNA-binding domain superfamily/Winged helix DNA-binding domain"/>
    <property type="match status" value="1"/>
</dbReference>
<dbReference type="Pfam" id="PF23559">
    <property type="entry name" value="WHD_DRP"/>
    <property type="match status" value="1"/>
</dbReference>
<dbReference type="Pfam" id="PF23247">
    <property type="entry name" value="LRR_RPS2"/>
    <property type="match status" value="1"/>
</dbReference>
<dbReference type="GO" id="GO:0006952">
    <property type="term" value="P:defense response"/>
    <property type="evidence" value="ECO:0007669"/>
    <property type="project" value="UniProtKB-KW"/>
</dbReference>
<accession>A0AA86RVL1</accession>
<gene>
    <name evidence="11" type="ORF">AYBTSS11_LOCUS5264</name>
</gene>
<dbReference type="InterPro" id="IPR038005">
    <property type="entry name" value="RX-like_CC"/>
</dbReference>
<dbReference type="InterPro" id="IPR056789">
    <property type="entry name" value="LRR_R13L1-DRL21"/>
</dbReference>
<evidence type="ECO:0000256" key="5">
    <source>
        <dbReference type="ARBA" id="ARBA00022840"/>
    </source>
</evidence>
<dbReference type="FunFam" id="3.40.50.300:FF:001091">
    <property type="entry name" value="Probable disease resistance protein At1g61300"/>
    <property type="match status" value="1"/>
</dbReference>
<dbReference type="Gene3D" id="3.40.50.300">
    <property type="entry name" value="P-loop containing nucleotide triphosphate hydrolases"/>
    <property type="match status" value="1"/>
</dbReference>
<dbReference type="PRINTS" id="PR00364">
    <property type="entry name" value="DISEASERSIST"/>
</dbReference>
<proteinExistence type="predicted"/>
<evidence type="ECO:0000256" key="3">
    <source>
        <dbReference type="ARBA" id="ARBA00022741"/>
    </source>
</evidence>
<evidence type="ECO:0000256" key="1">
    <source>
        <dbReference type="ARBA" id="ARBA00022614"/>
    </source>
</evidence>
<evidence type="ECO:0000259" key="8">
    <source>
        <dbReference type="Pfam" id="PF23247"/>
    </source>
</evidence>
<dbReference type="InterPro" id="IPR027417">
    <property type="entry name" value="P-loop_NTPase"/>
</dbReference>
<keyword evidence="12" id="KW-1185">Reference proteome</keyword>
<evidence type="ECO:0000259" key="9">
    <source>
        <dbReference type="Pfam" id="PF23559"/>
    </source>
</evidence>
<dbReference type="PANTHER" id="PTHR36766:SF42">
    <property type="entry name" value="NB-ARC DOMAIN DISEASE RESISTANCE PROTEIN"/>
    <property type="match status" value="1"/>
</dbReference>
<dbReference type="InterPro" id="IPR058922">
    <property type="entry name" value="WHD_DRP"/>
</dbReference>
<organism evidence="11 12">
    <name type="scientific">Sphenostylis stenocarpa</name>
    <dbReference type="NCBI Taxonomy" id="92480"/>
    <lineage>
        <taxon>Eukaryota</taxon>
        <taxon>Viridiplantae</taxon>
        <taxon>Streptophyta</taxon>
        <taxon>Embryophyta</taxon>
        <taxon>Tracheophyta</taxon>
        <taxon>Spermatophyta</taxon>
        <taxon>Magnoliopsida</taxon>
        <taxon>eudicotyledons</taxon>
        <taxon>Gunneridae</taxon>
        <taxon>Pentapetalae</taxon>
        <taxon>rosids</taxon>
        <taxon>fabids</taxon>
        <taxon>Fabales</taxon>
        <taxon>Fabaceae</taxon>
        <taxon>Papilionoideae</taxon>
        <taxon>50 kb inversion clade</taxon>
        <taxon>NPAAA clade</taxon>
        <taxon>indigoferoid/millettioid clade</taxon>
        <taxon>Phaseoleae</taxon>
        <taxon>Sphenostylis</taxon>
    </lineage>
</organism>
<feature type="domain" description="R13L1/DRL21-like LRR repeat region" evidence="10">
    <location>
        <begin position="680"/>
        <end position="805"/>
    </location>
</feature>
<dbReference type="Pfam" id="PF00931">
    <property type="entry name" value="NB-ARC"/>
    <property type="match status" value="1"/>
</dbReference>
<dbReference type="InterPro" id="IPR041118">
    <property type="entry name" value="Rx_N"/>
</dbReference>
<dbReference type="Gene3D" id="3.80.10.10">
    <property type="entry name" value="Ribonuclease Inhibitor"/>
    <property type="match status" value="3"/>
</dbReference>
<dbReference type="SUPFAM" id="SSF52540">
    <property type="entry name" value="P-loop containing nucleoside triphosphate hydrolases"/>
    <property type="match status" value="1"/>
</dbReference>
<keyword evidence="1" id="KW-0433">Leucine-rich repeat</keyword>
<dbReference type="InterPro" id="IPR057135">
    <property type="entry name" value="At4g27190-like_LRR"/>
</dbReference>
<dbReference type="InterPro" id="IPR042197">
    <property type="entry name" value="Apaf_helical"/>
</dbReference>
<dbReference type="InterPro" id="IPR002182">
    <property type="entry name" value="NB-ARC"/>
</dbReference>
<dbReference type="GO" id="GO:0051707">
    <property type="term" value="P:response to other organism"/>
    <property type="evidence" value="ECO:0007669"/>
    <property type="project" value="UniProtKB-ARBA"/>
</dbReference>
<feature type="domain" description="Disease resistance protein winged helix" evidence="9">
    <location>
        <begin position="427"/>
        <end position="498"/>
    </location>
</feature>
<feature type="domain" description="NB-ARC" evidence="6">
    <location>
        <begin position="190"/>
        <end position="341"/>
    </location>
</feature>
<dbReference type="SUPFAM" id="SSF52058">
    <property type="entry name" value="L domain-like"/>
    <property type="match status" value="1"/>
</dbReference>
<dbReference type="AlphaFoldDB" id="A0AA86RVL1"/>
<dbReference type="Gene3D" id="1.20.5.4130">
    <property type="match status" value="1"/>
</dbReference>
<feature type="domain" description="Disease resistance N-terminal" evidence="7">
    <location>
        <begin position="6"/>
        <end position="87"/>
    </location>
</feature>
<protein>
    <recommendedName>
        <fullName evidence="13">Disease resistance protein RGA3</fullName>
    </recommendedName>
</protein>